<evidence type="ECO:0000256" key="2">
    <source>
        <dbReference type="ARBA" id="ARBA00005791"/>
    </source>
</evidence>
<evidence type="ECO:0000256" key="6">
    <source>
        <dbReference type="ARBA" id="ARBA00023157"/>
    </source>
</evidence>
<comment type="subcellular location">
    <subcellularLocation>
        <location evidence="1">Periplasm</location>
    </subcellularLocation>
</comment>
<dbReference type="InterPro" id="IPR013766">
    <property type="entry name" value="Thioredoxin_domain"/>
</dbReference>
<protein>
    <recommendedName>
        <fullName evidence="3">Thiol:disulfide interchange protein DsbA</fullName>
    </recommendedName>
</protein>
<evidence type="ECO:0000256" key="1">
    <source>
        <dbReference type="ARBA" id="ARBA00004418"/>
    </source>
</evidence>
<dbReference type="InterPro" id="IPR023205">
    <property type="entry name" value="DsbA/DsbL"/>
</dbReference>
<evidence type="ECO:0000313" key="11">
    <source>
        <dbReference type="Proteomes" id="UP000242886"/>
    </source>
</evidence>
<name>A0A7Z7HPA4_9PROT</name>
<comment type="similarity">
    <text evidence="2">Belongs to the thioredoxin family. DsbA subfamily.</text>
</comment>
<sequence length="227" mass="25090">MQKPARFLFRFFAAFCLALGLGLAGSSFAVELQEGKNFVTLPQPQPTEAKGKIEVTEFFWYGCPHCYEFEPTLNAWVKTLPDDVVFRRVPADFGRWTGGVRLYYTLQALGVEERLHAELFNAIHRERLNFNSQAAVGDWLAKKGVDRKRFDDAYRSFTVQANISRAQQLTRSHGLDGVPAVIVGGKYLTNNVMAGGYEPLPAIMNALIARLRAGGAQGTAATAKSGK</sequence>
<dbReference type="PROSITE" id="PS00194">
    <property type="entry name" value="THIOREDOXIN_1"/>
    <property type="match status" value="1"/>
</dbReference>
<proteinExistence type="inferred from homology"/>
<dbReference type="PROSITE" id="PS51352">
    <property type="entry name" value="THIOREDOXIN_2"/>
    <property type="match status" value="1"/>
</dbReference>
<feature type="domain" description="Thioredoxin" evidence="9">
    <location>
        <begin position="19"/>
        <end position="171"/>
    </location>
</feature>
<feature type="signal peptide" evidence="8">
    <location>
        <begin position="1"/>
        <end position="29"/>
    </location>
</feature>
<evidence type="ECO:0000313" key="10">
    <source>
        <dbReference type="EMBL" id="SMB21827.1"/>
    </source>
</evidence>
<feature type="chain" id="PRO_5030789022" description="Thiol:disulfide interchange protein DsbA" evidence="8">
    <location>
        <begin position="30"/>
        <end position="227"/>
    </location>
</feature>
<dbReference type="EMBL" id="LT837803">
    <property type="protein sequence ID" value="SMB21827.1"/>
    <property type="molecule type" value="Genomic_DNA"/>
</dbReference>
<evidence type="ECO:0000256" key="8">
    <source>
        <dbReference type="SAM" id="SignalP"/>
    </source>
</evidence>
<dbReference type="InterPro" id="IPR017937">
    <property type="entry name" value="Thioredoxin_CS"/>
</dbReference>
<dbReference type="Proteomes" id="UP000242886">
    <property type="component" value="Chromosome SDENCHOL"/>
</dbReference>
<evidence type="ECO:0000256" key="7">
    <source>
        <dbReference type="ARBA" id="ARBA00023284"/>
    </source>
</evidence>
<dbReference type="CDD" id="cd03019">
    <property type="entry name" value="DsbA_DsbA"/>
    <property type="match status" value="1"/>
</dbReference>
<gene>
    <name evidence="10" type="primary">dsbA</name>
    <name evidence="10" type="ORF">SDENCHOL_10407</name>
</gene>
<organism evidence="10 11">
    <name type="scientific">Sterolibacterium denitrificans</name>
    <dbReference type="NCBI Taxonomy" id="157592"/>
    <lineage>
        <taxon>Bacteria</taxon>
        <taxon>Pseudomonadati</taxon>
        <taxon>Pseudomonadota</taxon>
        <taxon>Betaproteobacteria</taxon>
        <taxon>Nitrosomonadales</taxon>
        <taxon>Sterolibacteriaceae</taxon>
        <taxon>Sterolibacterium</taxon>
    </lineage>
</organism>
<accession>A0A7Z7HPA4</accession>
<evidence type="ECO:0000259" key="9">
    <source>
        <dbReference type="PROSITE" id="PS51352"/>
    </source>
</evidence>
<keyword evidence="4 8" id="KW-0732">Signal</keyword>
<reference evidence="10" key="1">
    <citation type="submission" date="2017-03" db="EMBL/GenBank/DDBJ databases">
        <authorList>
            <consortium name="AG Boll"/>
        </authorList>
    </citation>
    <scope>NUCLEOTIDE SEQUENCE [LARGE SCALE GENOMIC DNA]</scope>
    <source>
        <strain evidence="10">Chol</strain>
    </source>
</reference>
<dbReference type="InterPro" id="IPR001853">
    <property type="entry name" value="DSBA-like_thioredoxin_dom"/>
</dbReference>
<evidence type="ECO:0000256" key="5">
    <source>
        <dbReference type="ARBA" id="ARBA00022764"/>
    </source>
</evidence>
<keyword evidence="5" id="KW-0574">Periplasm</keyword>
<dbReference type="Pfam" id="PF01323">
    <property type="entry name" value="DSBA"/>
    <property type="match status" value="1"/>
</dbReference>
<dbReference type="GO" id="GO:0042597">
    <property type="term" value="C:periplasmic space"/>
    <property type="evidence" value="ECO:0007669"/>
    <property type="project" value="UniProtKB-SubCell"/>
</dbReference>
<dbReference type="Gene3D" id="3.40.30.10">
    <property type="entry name" value="Glutaredoxin"/>
    <property type="match status" value="1"/>
</dbReference>
<dbReference type="RefSeq" id="WP_172954968.1">
    <property type="nucleotide sequence ID" value="NZ_LT837803.1"/>
</dbReference>
<evidence type="ECO:0000256" key="4">
    <source>
        <dbReference type="ARBA" id="ARBA00022729"/>
    </source>
</evidence>
<keyword evidence="6" id="KW-1015">Disulfide bond</keyword>
<dbReference type="GO" id="GO:0015036">
    <property type="term" value="F:disulfide oxidoreductase activity"/>
    <property type="evidence" value="ECO:0007669"/>
    <property type="project" value="UniProtKB-ARBA"/>
</dbReference>
<dbReference type="PANTHER" id="PTHR35891:SF3">
    <property type="entry name" value="THIOL:DISULFIDE INTERCHANGE PROTEIN DSBL"/>
    <property type="match status" value="1"/>
</dbReference>
<dbReference type="AlphaFoldDB" id="A0A7Z7HPA4"/>
<keyword evidence="11" id="KW-1185">Reference proteome</keyword>
<dbReference type="PANTHER" id="PTHR35891">
    <property type="entry name" value="THIOL:DISULFIDE INTERCHANGE PROTEIN DSBA"/>
    <property type="match status" value="1"/>
</dbReference>
<dbReference type="InterPro" id="IPR050824">
    <property type="entry name" value="Thiol_disulfide_DsbA"/>
</dbReference>
<keyword evidence="7" id="KW-0676">Redox-active center</keyword>
<dbReference type="SUPFAM" id="SSF52833">
    <property type="entry name" value="Thioredoxin-like"/>
    <property type="match status" value="1"/>
</dbReference>
<dbReference type="InterPro" id="IPR036249">
    <property type="entry name" value="Thioredoxin-like_sf"/>
</dbReference>
<evidence type="ECO:0000256" key="3">
    <source>
        <dbReference type="ARBA" id="ARBA00013831"/>
    </source>
</evidence>